<dbReference type="NCBIfam" id="TIGR01410">
    <property type="entry name" value="tatB"/>
    <property type="match status" value="1"/>
</dbReference>
<keyword evidence="7 9" id="KW-0811">Translocation</keyword>
<keyword evidence="5 9" id="KW-0653">Protein transport</keyword>
<keyword evidence="2 9" id="KW-0813">Transport</keyword>
<proteinExistence type="inferred from homology"/>
<dbReference type="PANTHER" id="PTHR33162:SF1">
    <property type="entry name" value="SEC-INDEPENDENT PROTEIN TRANSLOCASE PROTEIN TATA, CHLOROPLASTIC"/>
    <property type="match status" value="1"/>
</dbReference>
<evidence type="ECO:0000256" key="5">
    <source>
        <dbReference type="ARBA" id="ARBA00022927"/>
    </source>
</evidence>
<evidence type="ECO:0000256" key="9">
    <source>
        <dbReference type="HAMAP-Rule" id="MF_00237"/>
    </source>
</evidence>
<reference evidence="11 12" key="1">
    <citation type="submission" date="2024-09" db="EMBL/GenBank/DDBJ databases">
        <authorList>
            <person name="Sun Q."/>
            <person name="Mori K."/>
        </authorList>
    </citation>
    <scope>NUCLEOTIDE SEQUENCE [LARGE SCALE GENOMIC DNA]</scope>
    <source>
        <strain evidence="11 12">CCM 7415</strain>
    </source>
</reference>
<evidence type="ECO:0000256" key="2">
    <source>
        <dbReference type="ARBA" id="ARBA00022448"/>
    </source>
</evidence>
<dbReference type="EMBL" id="JBHLVX010000050">
    <property type="protein sequence ID" value="MFC0268752.1"/>
    <property type="molecule type" value="Genomic_DNA"/>
</dbReference>
<evidence type="ECO:0000256" key="7">
    <source>
        <dbReference type="ARBA" id="ARBA00023010"/>
    </source>
</evidence>
<feature type="compositionally biased region" description="Basic and acidic residues" evidence="10">
    <location>
        <begin position="88"/>
        <end position="113"/>
    </location>
</feature>
<dbReference type="RefSeq" id="WP_019950601.1">
    <property type="nucleotide sequence ID" value="NZ_JBHLVX010000050.1"/>
</dbReference>
<evidence type="ECO:0000256" key="6">
    <source>
        <dbReference type="ARBA" id="ARBA00022989"/>
    </source>
</evidence>
<dbReference type="Proteomes" id="UP001589814">
    <property type="component" value="Unassembled WGS sequence"/>
</dbReference>
<evidence type="ECO:0000313" key="12">
    <source>
        <dbReference type="Proteomes" id="UP001589814"/>
    </source>
</evidence>
<comment type="subcellular location">
    <subcellularLocation>
        <location evidence="9">Cell membrane</location>
        <topology evidence="9">Single-pass membrane protein</topology>
    </subcellularLocation>
    <subcellularLocation>
        <location evidence="1">Membrane</location>
        <topology evidence="1">Single-pass membrane protein</topology>
    </subcellularLocation>
</comment>
<dbReference type="Pfam" id="PF02416">
    <property type="entry name" value="TatA_B_E"/>
    <property type="match status" value="1"/>
</dbReference>
<feature type="compositionally biased region" description="Basic and acidic residues" evidence="10">
    <location>
        <begin position="129"/>
        <end position="139"/>
    </location>
</feature>
<comment type="function">
    <text evidence="9">Part of the twin-arginine translocation (Tat) system that transports large folded proteins containing a characteristic twin-arginine motif in their signal peptide across membranes. Together with TatC, TatB is part of a receptor directly interacting with Tat signal peptides. TatB may form an oligomeric binding site that transiently accommodates folded Tat precursor proteins before their translocation.</text>
</comment>
<organism evidence="11 12">
    <name type="scientific">Kushneria aurantia</name>
    <dbReference type="NCBI Taxonomy" id="504092"/>
    <lineage>
        <taxon>Bacteria</taxon>
        <taxon>Pseudomonadati</taxon>
        <taxon>Pseudomonadota</taxon>
        <taxon>Gammaproteobacteria</taxon>
        <taxon>Oceanospirillales</taxon>
        <taxon>Halomonadaceae</taxon>
        <taxon>Kushneria</taxon>
    </lineage>
</organism>
<keyword evidence="12" id="KW-1185">Reference proteome</keyword>
<sequence length="139" mass="15435">MFDVSFPELIVIGTIALIVLGPERLPTAARTTGLWLGKIKRTVSSVQKEITSQLETEDLQRRMKDQQDRFDRGLKKAREDIEDLGDDASGRQKSVSERALGDSAERPAEEETQARAASSATHASDSDDNDRADRETPHQ</sequence>
<evidence type="ECO:0000313" key="11">
    <source>
        <dbReference type="EMBL" id="MFC0268752.1"/>
    </source>
</evidence>
<evidence type="ECO:0000256" key="1">
    <source>
        <dbReference type="ARBA" id="ARBA00004167"/>
    </source>
</evidence>
<comment type="subunit">
    <text evidence="9">The Tat system comprises two distinct complexes: a TatABC complex, containing multiple copies of TatA, TatB and TatC subunits, and a separate TatA complex, containing only TatA subunits. Substrates initially bind to the TatABC complex, which probably triggers association of the separate TatA complex to form the active translocon.</text>
</comment>
<evidence type="ECO:0000256" key="3">
    <source>
        <dbReference type="ARBA" id="ARBA00022475"/>
    </source>
</evidence>
<protein>
    <recommendedName>
        <fullName evidence="9">Sec-independent protein translocase protein TatB</fullName>
    </recommendedName>
</protein>
<gene>
    <name evidence="9 11" type="primary">tatB</name>
    <name evidence="11" type="ORF">ACFFHW_12305</name>
</gene>
<feature type="compositionally biased region" description="Basic and acidic residues" evidence="10">
    <location>
        <begin position="58"/>
        <end position="79"/>
    </location>
</feature>
<dbReference type="InterPro" id="IPR018448">
    <property type="entry name" value="TatB"/>
</dbReference>
<dbReference type="Gene3D" id="1.20.5.3310">
    <property type="match status" value="1"/>
</dbReference>
<comment type="similarity">
    <text evidence="9">Belongs to the TatB family.</text>
</comment>
<feature type="region of interest" description="Disordered" evidence="10">
    <location>
        <begin position="46"/>
        <end position="139"/>
    </location>
</feature>
<dbReference type="PANTHER" id="PTHR33162">
    <property type="entry name" value="SEC-INDEPENDENT PROTEIN TRANSLOCASE PROTEIN TATA, CHLOROPLASTIC"/>
    <property type="match status" value="1"/>
</dbReference>
<comment type="caution">
    <text evidence="11">The sequence shown here is derived from an EMBL/GenBank/DDBJ whole genome shotgun (WGS) entry which is preliminary data.</text>
</comment>
<dbReference type="HAMAP" id="MF_00237">
    <property type="entry name" value="TatB"/>
    <property type="match status" value="1"/>
</dbReference>
<keyword evidence="8 9" id="KW-0472">Membrane</keyword>
<name>A0ABV6G705_9GAMM</name>
<evidence type="ECO:0000256" key="10">
    <source>
        <dbReference type="SAM" id="MobiDB-lite"/>
    </source>
</evidence>
<keyword evidence="3 9" id="KW-1003">Cell membrane</keyword>
<keyword evidence="4 9" id="KW-0812">Transmembrane</keyword>
<evidence type="ECO:0000256" key="4">
    <source>
        <dbReference type="ARBA" id="ARBA00022692"/>
    </source>
</evidence>
<keyword evidence="6 9" id="KW-1133">Transmembrane helix</keyword>
<accession>A0ABV6G705</accession>
<dbReference type="PRINTS" id="PR01506">
    <property type="entry name" value="TATBPROTEIN"/>
</dbReference>
<evidence type="ECO:0000256" key="8">
    <source>
        <dbReference type="ARBA" id="ARBA00023136"/>
    </source>
</evidence>
<dbReference type="InterPro" id="IPR003369">
    <property type="entry name" value="TatA/B/E"/>
</dbReference>